<keyword evidence="4" id="KW-1185">Reference proteome</keyword>
<proteinExistence type="predicted"/>
<dbReference type="OrthoDB" id="77564at2759"/>
<dbReference type="AlphaFoldDB" id="A0A7R9A3S0"/>
<reference evidence="3" key="1">
    <citation type="submission" date="2020-11" db="EMBL/GenBank/DDBJ databases">
        <authorList>
            <person name="Tran Van P."/>
        </authorList>
    </citation>
    <scope>NUCLEOTIDE SEQUENCE</scope>
</reference>
<dbReference type="EMBL" id="LR899748">
    <property type="protein sequence ID" value="CAD7242205.1"/>
    <property type="molecule type" value="Genomic_DNA"/>
</dbReference>
<accession>A0A7R9A3S0</accession>
<dbReference type="EMBL" id="CAJPEV010000231">
    <property type="protein sequence ID" value="CAG0882728.1"/>
    <property type="molecule type" value="Genomic_DNA"/>
</dbReference>
<gene>
    <name evidence="3" type="ORF">DSTB1V02_LOCUS2176</name>
</gene>
<dbReference type="GO" id="GO:0031491">
    <property type="term" value="F:nucleosome binding"/>
    <property type="evidence" value="ECO:0007669"/>
    <property type="project" value="TreeGrafter"/>
</dbReference>
<dbReference type="Proteomes" id="UP000677054">
    <property type="component" value="Unassembled WGS sequence"/>
</dbReference>
<protein>
    <submittedName>
        <fullName evidence="3">Uncharacterized protein</fullName>
    </submittedName>
</protein>
<sequence length="233" mass="27132">MRGEEKQLGELKEKEEPIELPRMIHDCLAGLKMCITRFPHHYKSLYRMAYFYAHSQGIWRIPSNEVDRPGSFASHMGRSIALLVEVLQQMKDHGMLLTLAIHLDRKPEADKMYMFETERKHMSKHAYDLSLQLLRNRWKEASTFTSKKAAVIDICRTHQKIMRNLGYREDILNLLTEAYINFVGKSLEKEKMESQREEALKFATQHISLGSKALKAIPNPSVVWFSYSSSNDN</sequence>
<dbReference type="GO" id="GO:0005634">
    <property type="term" value="C:nucleus"/>
    <property type="evidence" value="ECO:0007669"/>
    <property type="project" value="UniProtKB-SubCell"/>
</dbReference>
<dbReference type="PANTHER" id="PTHR15502">
    <property type="entry name" value="CALCINEURIN-BINDING PROTEIN CABIN 1-RELATED"/>
    <property type="match status" value="1"/>
</dbReference>
<evidence type="ECO:0000256" key="1">
    <source>
        <dbReference type="ARBA" id="ARBA00004123"/>
    </source>
</evidence>
<evidence type="ECO:0000313" key="3">
    <source>
        <dbReference type="EMBL" id="CAD7242205.1"/>
    </source>
</evidence>
<organism evidence="3">
    <name type="scientific">Darwinula stevensoni</name>
    <dbReference type="NCBI Taxonomy" id="69355"/>
    <lineage>
        <taxon>Eukaryota</taxon>
        <taxon>Metazoa</taxon>
        <taxon>Ecdysozoa</taxon>
        <taxon>Arthropoda</taxon>
        <taxon>Crustacea</taxon>
        <taxon>Oligostraca</taxon>
        <taxon>Ostracoda</taxon>
        <taxon>Podocopa</taxon>
        <taxon>Podocopida</taxon>
        <taxon>Darwinulocopina</taxon>
        <taxon>Darwinuloidea</taxon>
        <taxon>Darwinulidae</taxon>
        <taxon>Darwinula</taxon>
    </lineage>
</organism>
<dbReference type="InterPro" id="IPR033053">
    <property type="entry name" value="Hir3/CABIN1"/>
</dbReference>
<dbReference type="GO" id="GO:0006325">
    <property type="term" value="P:chromatin organization"/>
    <property type="evidence" value="ECO:0007669"/>
    <property type="project" value="InterPro"/>
</dbReference>
<keyword evidence="2" id="KW-0539">Nucleus</keyword>
<evidence type="ECO:0000256" key="2">
    <source>
        <dbReference type="ARBA" id="ARBA00023242"/>
    </source>
</evidence>
<name>A0A7R9A3S0_9CRUS</name>
<dbReference type="PANTHER" id="PTHR15502:SF7">
    <property type="entry name" value="CALCINEURIN-BINDING PROTEIN CABIN-1"/>
    <property type="match status" value="1"/>
</dbReference>
<comment type="subcellular location">
    <subcellularLocation>
        <location evidence="1">Nucleus</location>
    </subcellularLocation>
</comment>
<evidence type="ECO:0000313" key="4">
    <source>
        <dbReference type="Proteomes" id="UP000677054"/>
    </source>
</evidence>